<keyword evidence="1" id="KW-0732">Signal</keyword>
<evidence type="ECO:0000313" key="5">
    <source>
        <dbReference type="Proteomes" id="UP000831113"/>
    </source>
</evidence>
<dbReference type="InterPro" id="IPR008929">
    <property type="entry name" value="Chondroitin_lyas"/>
</dbReference>
<gene>
    <name evidence="4" type="ORF">MTX78_10925</name>
</gene>
<feature type="domain" description="Alginate lyase" evidence="3">
    <location>
        <begin position="76"/>
        <end position="352"/>
    </location>
</feature>
<dbReference type="SUPFAM" id="SSF48230">
    <property type="entry name" value="Chondroitin AC/alginate lyase"/>
    <property type="match status" value="1"/>
</dbReference>
<reference evidence="4 5" key="1">
    <citation type="submission" date="2022-03" db="EMBL/GenBank/DDBJ databases">
        <title>Hymenobactersp. isolated from the air.</title>
        <authorList>
            <person name="Won M."/>
            <person name="Kwon S.-W."/>
        </authorList>
    </citation>
    <scope>NUCLEOTIDE SEQUENCE [LARGE SCALE GENOMIC DNA]</scope>
    <source>
        <strain evidence="4 5">KACC 21982</strain>
    </source>
</reference>
<evidence type="ECO:0000313" key="4">
    <source>
        <dbReference type="EMBL" id="UOG77092.1"/>
    </source>
</evidence>
<dbReference type="Proteomes" id="UP000831113">
    <property type="component" value="Chromosome"/>
</dbReference>
<protein>
    <submittedName>
        <fullName evidence="4">Alginate lyase family protein</fullName>
    </submittedName>
</protein>
<evidence type="ECO:0000256" key="1">
    <source>
        <dbReference type="ARBA" id="ARBA00022729"/>
    </source>
</evidence>
<evidence type="ECO:0000256" key="2">
    <source>
        <dbReference type="ARBA" id="ARBA00023239"/>
    </source>
</evidence>
<sequence length="413" mass="46746">MSCHYNSRKRPLGSGSGLTATATRIVLLLLVLVSAFRESDASSKPANRLQRQAVAVLRAQVLAQAAWALQQAPVTVTSSSCPRSAGGPHDFFSEGDYWWPDPNNPTGPYVQRDGQTNPENFVAHRRAMIRFSRIVGALASAYQLTHDEQYARQALVHLRAWFTDPATRMHPSLQYAQAIMGRFTGRGIGIIDTIQLLEVAQGVLVLQQSKAFNHQDLAGIKGWFAQYLTWLTTHPYGKDEMHAANNHGTCWVMQVAAFARLTGNQELLTFCRERYKTVLLPTQMAVNGSFPLETKRTKPYGYSLFNLDAMVMLCQILSVPHDNLWTYQTPDGRSIRRGIEYLYPYVADKQAWPFPKDVMYWHNWPVAHPFLVLGAVQFGNNSWLATWQRLDHAPEVEEVIRNLPVRNPLIWLK</sequence>
<dbReference type="InterPro" id="IPR008397">
    <property type="entry name" value="Alginate_lyase_dom"/>
</dbReference>
<dbReference type="Gene3D" id="1.50.10.100">
    <property type="entry name" value="Chondroitin AC/alginate lyase"/>
    <property type="match status" value="1"/>
</dbReference>
<dbReference type="EMBL" id="CP094669">
    <property type="protein sequence ID" value="UOG77092.1"/>
    <property type="molecule type" value="Genomic_DNA"/>
</dbReference>
<dbReference type="RefSeq" id="WP_243802568.1">
    <property type="nucleotide sequence ID" value="NZ_CP094669.1"/>
</dbReference>
<accession>A0ABY4D411</accession>
<proteinExistence type="predicted"/>
<dbReference type="GO" id="GO:0016829">
    <property type="term" value="F:lyase activity"/>
    <property type="evidence" value="ECO:0007669"/>
    <property type="project" value="UniProtKB-KW"/>
</dbReference>
<keyword evidence="5" id="KW-1185">Reference proteome</keyword>
<keyword evidence="2 4" id="KW-0456">Lyase</keyword>
<name>A0ABY4D411_9BACT</name>
<dbReference type="Pfam" id="PF05426">
    <property type="entry name" value="Alginate_lyase"/>
    <property type="match status" value="1"/>
</dbReference>
<evidence type="ECO:0000259" key="3">
    <source>
        <dbReference type="Pfam" id="PF05426"/>
    </source>
</evidence>
<organism evidence="4 5">
    <name type="scientific">Hymenobacter tibetensis</name>
    <dbReference type="NCBI Taxonomy" id="497967"/>
    <lineage>
        <taxon>Bacteria</taxon>
        <taxon>Pseudomonadati</taxon>
        <taxon>Bacteroidota</taxon>
        <taxon>Cytophagia</taxon>
        <taxon>Cytophagales</taxon>
        <taxon>Hymenobacteraceae</taxon>
        <taxon>Hymenobacter</taxon>
    </lineage>
</organism>